<organism evidence="3 4">
    <name type="scientific">Luteolibacter soli</name>
    <dbReference type="NCBI Taxonomy" id="3135280"/>
    <lineage>
        <taxon>Bacteria</taxon>
        <taxon>Pseudomonadati</taxon>
        <taxon>Verrucomicrobiota</taxon>
        <taxon>Verrucomicrobiia</taxon>
        <taxon>Verrucomicrobiales</taxon>
        <taxon>Verrucomicrobiaceae</taxon>
        <taxon>Luteolibacter</taxon>
    </lineage>
</organism>
<protein>
    <recommendedName>
        <fullName evidence="5">Major facilitator superfamily (MFS) profile domain-containing protein</fullName>
    </recommendedName>
</protein>
<keyword evidence="2" id="KW-0812">Transmembrane</keyword>
<dbReference type="Proteomes" id="UP001371305">
    <property type="component" value="Unassembled WGS sequence"/>
</dbReference>
<evidence type="ECO:0000313" key="4">
    <source>
        <dbReference type="Proteomes" id="UP001371305"/>
    </source>
</evidence>
<comment type="caution">
    <text evidence="3">The sequence shown here is derived from an EMBL/GenBank/DDBJ whole genome shotgun (WGS) entry which is preliminary data.</text>
</comment>
<evidence type="ECO:0000313" key="3">
    <source>
        <dbReference type="EMBL" id="MEK7953964.1"/>
    </source>
</evidence>
<sequence length="146" mass="15196">MATASSWIGIIVLILFLGLMSGFWAGIVGLWKARRGAAWWMMAIGITFLTIGPFLYSAGTMILFRSLGSTSASASSSAFSVGGSAIPGLLMAGGLLIPIGLILFSVGFAIHGFAAARATNRAEELEQLTAAMSEEINRLREGGPIA</sequence>
<accession>A0ABU9B1Q4</accession>
<name>A0ABU9B1Q4_9BACT</name>
<evidence type="ECO:0000256" key="1">
    <source>
        <dbReference type="SAM" id="Coils"/>
    </source>
</evidence>
<reference evidence="3 4" key="1">
    <citation type="submission" date="2024-04" db="EMBL/GenBank/DDBJ databases">
        <title>Luteolibacter sp. isolated from soil.</title>
        <authorList>
            <person name="An J."/>
        </authorList>
    </citation>
    <scope>NUCLEOTIDE SEQUENCE [LARGE SCALE GENOMIC DNA]</scope>
    <source>
        <strain evidence="3 4">Y139</strain>
    </source>
</reference>
<keyword evidence="1" id="KW-0175">Coiled coil</keyword>
<evidence type="ECO:0000256" key="2">
    <source>
        <dbReference type="SAM" id="Phobius"/>
    </source>
</evidence>
<evidence type="ECO:0008006" key="5">
    <source>
        <dbReference type="Google" id="ProtNLM"/>
    </source>
</evidence>
<gene>
    <name evidence="3" type="ORF">WKV53_25835</name>
</gene>
<dbReference type="EMBL" id="JBBUKT010000015">
    <property type="protein sequence ID" value="MEK7953964.1"/>
    <property type="molecule type" value="Genomic_DNA"/>
</dbReference>
<proteinExistence type="predicted"/>
<feature type="coiled-coil region" evidence="1">
    <location>
        <begin position="115"/>
        <end position="142"/>
    </location>
</feature>
<feature type="transmembrane region" description="Helical" evidence="2">
    <location>
        <begin position="38"/>
        <end position="64"/>
    </location>
</feature>
<keyword evidence="2" id="KW-0472">Membrane</keyword>
<dbReference type="RefSeq" id="WP_341407732.1">
    <property type="nucleotide sequence ID" value="NZ_JBBUKT010000015.1"/>
</dbReference>
<feature type="transmembrane region" description="Helical" evidence="2">
    <location>
        <begin position="84"/>
        <end position="110"/>
    </location>
</feature>
<keyword evidence="4" id="KW-1185">Reference proteome</keyword>
<feature type="transmembrane region" description="Helical" evidence="2">
    <location>
        <begin position="6"/>
        <end position="31"/>
    </location>
</feature>
<keyword evidence="2" id="KW-1133">Transmembrane helix</keyword>